<dbReference type="InterPro" id="IPR009883">
    <property type="entry name" value="YgfX"/>
</dbReference>
<evidence type="ECO:0000313" key="2">
    <source>
        <dbReference type="EMBL" id="MBM3115478.1"/>
    </source>
</evidence>
<feature type="transmembrane region" description="Helical" evidence="1">
    <location>
        <begin position="20"/>
        <end position="52"/>
    </location>
</feature>
<accession>A0ABS2BK67</accession>
<gene>
    <name evidence="2" type="ORF">JMJ54_06545</name>
</gene>
<name>A0ABS2BK67_9NEIS</name>
<protein>
    <recommendedName>
        <fullName evidence="4">Toxin CptA</fullName>
    </recommendedName>
</protein>
<evidence type="ECO:0008006" key="4">
    <source>
        <dbReference type="Google" id="ProtNLM"/>
    </source>
</evidence>
<dbReference type="Proteomes" id="UP000809431">
    <property type="component" value="Unassembled WGS sequence"/>
</dbReference>
<dbReference type="RefSeq" id="WP_203537143.1">
    <property type="nucleotide sequence ID" value="NZ_JAESND010000002.1"/>
</dbReference>
<evidence type="ECO:0000256" key="1">
    <source>
        <dbReference type="SAM" id="Phobius"/>
    </source>
</evidence>
<keyword evidence="1" id="KW-0812">Transmembrane</keyword>
<evidence type="ECO:0000313" key="3">
    <source>
        <dbReference type="Proteomes" id="UP000809431"/>
    </source>
</evidence>
<reference evidence="2 3" key="1">
    <citation type="submission" date="2021-01" db="EMBL/GenBank/DDBJ databases">
        <title>Draft Genome Sequence and Polyhydroxyalkanoate Biosynthetic Potential of Jeongeupia naejangsanensis Type Strain DSM 24253.</title>
        <authorList>
            <person name="Turrini P."/>
            <person name="Artuso I."/>
            <person name="Lugli G.A."/>
            <person name="Frangipani E."/>
            <person name="Ventura M."/>
            <person name="Visca P."/>
        </authorList>
    </citation>
    <scope>NUCLEOTIDE SEQUENCE [LARGE SCALE GENOMIC DNA]</scope>
    <source>
        <strain evidence="2 3">DSM 24253</strain>
    </source>
</reference>
<dbReference type="EMBL" id="JAESND010000002">
    <property type="protein sequence ID" value="MBM3115478.1"/>
    <property type="molecule type" value="Genomic_DNA"/>
</dbReference>
<sequence>MTPLPLRLVRSRQQRWLHAFALIGAVAAAIATPWPWSAAGLLWLCVAVLLLLRRRRHPVGLAACDDGSVSLYWPDGSSSAATLAASSRVGVWLIALGLKDGQGTTFLVLWPDSADAESLRQWRIWLRWTRPAILRRMLQAVDPR</sequence>
<keyword evidence="1" id="KW-1133">Transmembrane helix</keyword>
<keyword evidence="1" id="KW-0472">Membrane</keyword>
<keyword evidence="3" id="KW-1185">Reference proteome</keyword>
<proteinExistence type="predicted"/>
<comment type="caution">
    <text evidence="2">The sequence shown here is derived from an EMBL/GenBank/DDBJ whole genome shotgun (WGS) entry which is preliminary data.</text>
</comment>
<organism evidence="2 3">
    <name type="scientific">Jeongeupia naejangsanensis</name>
    <dbReference type="NCBI Taxonomy" id="613195"/>
    <lineage>
        <taxon>Bacteria</taxon>
        <taxon>Pseudomonadati</taxon>
        <taxon>Pseudomonadota</taxon>
        <taxon>Betaproteobacteria</taxon>
        <taxon>Neisseriales</taxon>
        <taxon>Chitinibacteraceae</taxon>
        <taxon>Jeongeupia</taxon>
    </lineage>
</organism>
<dbReference type="Pfam" id="PF07254">
    <property type="entry name" value="Cpta_toxin"/>
    <property type="match status" value="1"/>
</dbReference>